<dbReference type="InterPro" id="IPR036291">
    <property type="entry name" value="NAD(P)-bd_dom_sf"/>
</dbReference>
<organism evidence="4 6">
    <name type="scientific">Spinacia oleracea</name>
    <name type="common">Spinach</name>
    <dbReference type="NCBI Taxonomy" id="3562"/>
    <lineage>
        <taxon>Eukaryota</taxon>
        <taxon>Viridiplantae</taxon>
        <taxon>Streptophyta</taxon>
        <taxon>Embryophyta</taxon>
        <taxon>Tracheophyta</taxon>
        <taxon>Spermatophyta</taxon>
        <taxon>Magnoliopsida</taxon>
        <taxon>eudicotyledons</taxon>
        <taxon>Gunneridae</taxon>
        <taxon>Pentapetalae</taxon>
        <taxon>Caryophyllales</taxon>
        <taxon>Chenopodiaceae</taxon>
        <taxon>Chenopodioideae</taxon>
        <taxon>Anserineae</taxon>
        <taxon>Spinacia</taxon>
    </lineage>
</organism>
<dbReference type="RefSeq" id="XP_021865993.1">
    <property type="nucleotide sequence ID" value="XM_022010301.1"/>
</dbReference>
<dbReference type="AlphaFoldDB" id="A0A9R0JDL6"/>
<evidence type="ECO:0000313" key="4">
    <source>
        <dbReference type="Proteomes" id="UP000813463"/>
    </source>
</evidence>
<dbReference type="PANTHER" id="PTHR24320:SF227">
    <property type="entry name" value="RETINOL DEHYDROGENASE 11"/>
    <property type="match status" value="1"/>
</dbReference>
<dbReference type="OrthoDB" id="542013at2759"/>
<evidence type="ECO:0000313" key="6">
    <source>
        <dbReference type="RefSeq" id="XP_021865994.1"/>
    </source>
</evidence>
<dbReference type="KEGG" id="soe:110804688"/>
<dbReference type="RefSeq" id="XP_021865994.1">
    <property type="nucleotide sequence ID" value="XM_022010302.1"/>
</dbReference>
<dbReference type="GO" id="GO:0016491">
    <property type="term" value="F:oxidoreductase activity"/>
    <property type="evidence" value="ECO:0007669"/>
    <property type="project" value="UniProtKB-KW"/>
</dbReference>
<dbReference type="Gene3D" id="3.40.50.720">
    <property type="entry name" value="NAD(P)-binding Rossmann-like Domain"/>
    <property type="match status" value="1"/>
</dbReference>
<keyword evidence="3" id="KW-0472">Membrane</keyword>
<dbReference type="Proteomes" id="UP000813463">
    <property type="component" value="Chromosome 5"/>
</dbReference>
<dbReference type="Pfam" id="PF00106">
    <property type="entry name" value="adh_short"/>
    <property type="match status" value="1"/>
</dbReference>
<evidence type="ECO:0000313" key="5">
    <source>
        <dbReference type="RefSeq" id="XP_021865993.1"/>
    </source>
</evidence>
<gene>
    <name evidence="5 6" type="primary">LOC110804688</name>
</gene>
<dbReference type="SUPFAM" id="SSF51735">
    <property type="entry name" value="NAD(P)-binding Rossmann-fold domains"/>
    <property type="match status" value="1"/>
</dbReference>
<evidence type="ECO:0000256" key="1">
    <source>
        <dbReference type="ARBA" id="ARBA00006484"/>
    </source>
</evidence>
<sequence>MEVKEICRVIRLICCIEFMRMGVLWTISLLISHLRQLLCNSNTFPRRRQPAQISAANPPVCIVTGATSGLGAAAAEALSKEGFFVILVGRSGHLLSKTMAEIRELNENAQLEAFEVDLSSFSSIMKLKNSLMRWLLDMNMHPSIQLLINNAGILATSYRATDDGFDEMMMTNYLGPFCLTKVLLPLLIDSPVPSRIVNVSSFTHRNVNDMQVDEELFYGKSYSDFRNYPFAQIYECSKLCILLFSYELHRQLCKDKVSQMSVNIADPGAVKTNIMREIPHCLSQLAFSVLRLLGILHYPEKGVSSILDAALAPPETSGMYFFGGKGRAIKSSPLSYDTMLAKRLWGTSCDIFLELKRTYEKSTLISACD</sequence>
<name>A0A9R0JDL6_SPIOL</name>
<evidence type="ECO:0000256" key="2">
    <source>
        <dbReference type="ARBA" id="ARBA00023002"/>
    </source>
</evidence>
<feature type="transmembrane region" description="Helical" evidence="3">
    <location>
        <begin position="12"/>
        <end position="34"/>
    </location>
</feature>
<reference evidence="5 6" key="2">
    <citation type="submission" date="2025-04" db="UniProtKB">
        <authorList>
            <consortium name="RefSeq"/>
        </authorList>
    </citation>
    <scope>IDENTIFICATION</scope>
</reference>
<accession>A0A9R0JDL6</accession>
<protein>
    <submittedName>
        <fullName evidence="5 6">Dehydrogenase/reductase SDR family member on chromosome X-like</fullName>
    </submittedName>
</protein>
<proteinExistence type="inferred from homology"/>
<dbReference type="GeneID" id="110804688"/>
<dbReference type="PANTHER" id="PTHR24320">
    <property type="entry name" value="RETINOL DEHYDROGENASE"/>
    <property type="match status" value="1"/>
</dbReference>
<keyword evidence="4" id="KW-1185">Reference proteome</keyword>
<dbReference type="InterPro" id="IPR002347">
    <property type="entry name" value="SDR_fam"/>
</dbReference>
<keyword evidence="3" id="KW-1133">Transmembrane helix</keyword>
<comment type="similarity">
    <text evidence="1">Belongs to the short-chain dehydrogenases/reductases (SDR) family.</text>
</comment>
<keyword evidence="3" id="KW-0812">Transmembrane</keyword>
<reference evidence="4" key="1">
    <citation type="journal article" date="2021" name="Nat. Commun.">
        <title>Genomic analyses provide insights into spinach domestication and the genetic basis of agronomic traits.</title>
        <authorList>
            <person name="Cai X."/>
            <person name="Sun X."/>
            <person name="Xu C."/>
            <person name="Sun H."/>
            <person name="Wang X."/>
            <person name="Ge C."/>
            <person name="Zhang Z."/>
            <person name="Wang Q."/>
            <person name="Fei Z."/>
            <person name="Jiao C."/>
            <person name="Wang Q."/>
        </authorList>
    </citation>
    <scope>NUCLEOTIDE SEQUENCE [LARGE SCALE GENOMIC DNA]</scope>
    <source>
        <strain evidence="4">cv. Varoflay</strain>
    </source>
</reference>
<keyword evidence="2" id="KW-0560">Oxidoreductase</keyword>
<evidence type="ECO:0000256" key="3">
    <source>
        <dbReference type="SAM" id="Phobius"/>
    </source>
</evidence>
<dbReference type="PRINTS" id="PR00081">
    <property type="entry name" value="GDHRDH"/>
</dbReference>